<keyword evidence="2" id="KW-1185">Reference proteome</keyword>
<reference evidence="1 2" key="2">
    <citation type="journal article" date="2022" name="Mar. Drugs">
        <title>Bioassay-Guided Fractionation Leads to the Detection of Cholic Acid Generated by the Rare Thalassomonas sp.</title>
        <authorList>
            <person name="Pheiffer F."/>
            <person name="Schneider Y.K."/>
            <person name="Hansen E.H."/>
            <person name="Andersen J.H."/>
            <person name="Isaksson J."/>
            <person name="Busche T."/>
            <person name="R C."/>
            <person name="Kalinowski J."/>
            <person name="Zyl L.V."/>
            <person name="Trindade M."/>
        </authorList>
    </citation>
    <scope>NUCLEOTIDE SEQUENCE [LARGE SCALE GENOMIC DNA]</scope>
    <source>
        <strain evidence="1 2">XOM25</strain>
    </source>
</reference>
<name>A0AAF0CFF1_9GAMM</name>
<evidence type="ECO:0000313" key="1">
    <source>
        <dbReference type="EMBL" id="WDE09179.1"/>
    </source>
</evidence>
<reference evidence="1 2" key="1">
    <citation type="journal article" date="2015" name="Genome Announc.">
        <title>Draft Genome Sequences of Marine Isolates of Thalassomonas viridans and Thalassomonas actiniarum.</title>
        <authorList>
            <person name="Olonade I."/>
            <person name="van Zyl L.J."/>
            <person name="Trindade M."/>
        </authorList>
    </citation>
    <scope>NUCLEOTIDE SEQUENCE [LARGE SCALE GENOMIC DNA]</scope>
    <source>
        <strain evidence="1 2">XOM25</strain>
    </source>
</reference>
<dbReference type="SUPFAM" id="SSF56059">
    <property type="entry name" value="Glutathione synthetase ATP-binding domain-like"/>
    <property type="match status" value="1"/>
</dbReference>
<dbReference type="EMBL" id="CP059734">
    <property type="protein sequence ID" value="WDE09179.1"/>
    <property type="molecule type" value="Genomic_DNA"/>
</dbReference>
<gene>
    <name evidence="1" type="ORF">SG34_030920</name>
</gene>
<organism evidence="1 2">
    <name type="scientific">Thalassomonas viridans</name>
    <dbReference type="NCBI Taxonomy" id="137584"/>
    <lineage>
        <taxon>Bacteria</taxon>
        <taxon>Pseudomonadati</taxon>
        <taxon>Pseudomonadota</taxon>
        <taxon>Gammaproteobacteria</taxon>
        <taxon>Alteromonadales</taxon>
        <taxon>Colwelliaceae</taxon>
        <taxon>Thalassomonas</taxon>
    </lineage>
</organism>
<dbReference type="KEGG" id="tvd:SG34_030920"/>
<dbReference type="Proteomes" id="UP000032352">
    <property type="component" value="Chromosome pTvir"/>
</dbReference>
<proteinExistence type="predicted"/>
<dbReference type="RefSeq" id="WP_044839748.1">
    <property type="nucleotide sequence ID" value="NZ_CP059734.1"/>
</dbReference>
<protein>
    <recommendedName>
        <fullName evidence="3">Glutathionylspermidine synthase pre-ATP-grasp-like domain-containing protein</fullName>
    </recommendedName>
</protein>
<evidence type="ECO:0000313" key="2">
    <source>
        <dbReference type="Proteomes" id="UP000032352"/>
    </source>
</evidence>
<evidence type="ECO:0008006" key="3">
    <source>
        <dbReference type="Google" id="ProtNLM"/>
    </source>
</evidence>
<dbReference type="AlphaFoldDB" id="A0AAF0CFF1"/>
<accession>A0AAF0CFF1</accession>
<sequence length="473" mass="54357">MEVENIITKNGVYSDLFGDLAGLLNEKPELARLAFDEENSKISDFMTDFIYNVSPWPVIIDDNCIRRFARIVETIPSIINKVIMHYIEHDPAYLCDYLNMSAVALERLRTYQFKPEDIMCRYDAIFSENKIKLVEINIGSSLGGWWSDWLYPEISQALADVEKVRDWNIKYRKITENTFKAVWQSMLRLKGTQAQGNLFIYLPETATANLTEVFKHLNTMVMSLKPSQYPDGQLVIFNDLEQIEWLADGNLRYQGMVMDALLLPVVKGNELPLTFQAKLQAYSEKNKFYYPDSEGLTLCANKLLFALLHEENTFELLTPSERELVAEHIPWSAKLKAGSVLYQGKHADTRDFLIENQQRLVMKKSQSMQGKDVLVGKSESPEAWRAFYRENNSDNDWLIQAYCDPDLVYSADPKVGLSAYRMVWGIFGFDNKYAGSWCRGVSLDNEDTVINLARGAVEFVVTEELAKKRKLVL</sequence>